<organism evidence="1 2">
    <name type="scientific">Halocatena pleomorpha</name>
    <dbReference type="NCBI Taxonomy" id="1785090"/>
    <lineage>
        <taxon>Archaea</taxon>
        <taxon>Methanobacteriati</taxon>
        <taxon>Methanobacteriota</taxon>
        <taxon>Stenosarchaea group</taxon>
        <taxon>Halobacteria</taxon>
        <taxon>Halobacteriales</taxon>
        <taxon>Natronomonadaceae</taxon>
        <taxon>Halocatena</taxon>
    </lineage>
</organism>
<dbReference type="RefSeq" id="WP_124956064.1">
    <property type="nucleotide sequence ID" value="NZ_RRCH01000032.1"/>
</dbReference>
<name>A0A3P3R5Y9_9EURY</name>
<reference evidence="1 2" key="1">
    <citation type="submission" date="2018-11" db="EMBL/GenBank/DDBJ databases">
        <title>Taxonoimc description of Halomarina strain SPP-AMP-1.</title>
        <authorList>
            <person name="Pal Y."/>
            <person name="Srinivasana K."/>
            <person name="Verma A."/>
            <person name="Kumar P."/>
        </authorList>
    </citation>
    <scope>NUCLEOTIDE SEQUENCE [LARGE SCALE GENOMIC DNA]</scope>
    <source>
        <strain evidence="1 2">SPP-AMP-1</strain>
    </source>
</reference>
<accession>A0A3P3R5Y9</accession>
<dbReference type="Proteomes" id="UP000282322">
    <property type="component" value="Unassembled WGS sequence"/>
</dbReference>
<dbReference type="OrthoDB" id="350899at2157"/>
<keyword evidence="2" id="KW-1185">Reference proteome</keyword>
<evidence type="ECO:0008006" key="3">
    <source>
        <dbReference type="Google" id="ProtNLM"/>
    </source>
</evidence>
<protein>
    <recommendedName>
        <fullName evidence="3">DNA phosphorothioation-associated protein 4</fullName>
    </recommendedName>
</protein>
<comment type="caution">
    <text evidence="1">The sequence shown here is derived from an EMBL/GenBank/DDBJ whole genome shotgun (WGS) entry which is preliminary data.</text>
</comment>
<gene>
    <name evidence="1" type="ORF">EIK79_14830</name>
</gene>
<evidence type="ECO:0000313" key="2">
    <source>
        <dbReference type="Proteomes" id="UP000282322"/>
    </source>
</evidence>
<proteinExistence type="predicted"/>
<dbReference type="EMBL" id="RRCH01000032">
    <property type="protein sequence ID" value="RRJ28795.1"/>
    <property type="molecule type" value="Genomic_DNA"/>
</dbReference>
<dbReference type="AlphaFoldDB" id="A0A3P3R5Y9"/>
<sequence>MPRIRYEKTETYEILVDGDNSIFDTYKDLFLLAASVGYNRSQFDDNPGKGDEIPWRILRNNPQNLVVAMSIAYAHTEDYETLVDEDMQVDILQKYASAGIDIIRSQVVEQPGDPLDNMIEFLRRNRDIESEEERISVLEEIEREFQG</sequence>
<evidence type="ECO:0000313" key="1">
    <source>
        <dbReference type="EMBL" id="RRJ28795.1"/>
    </source>
</evidence>